<reference evidence="1" key="1">
    <citation type="journal article" date="2021" name="Front. Plant Sci.">
        <title>Chromosome-Scale Genome Assembly for Chinese Sour Jujube and Insights Into Its Genome Evolution and Domestication Signature.</title>
        <authorList>
            <person name="Shen L.-Y."/>
            <person name="Luo H."/>
            <person name="Wang X.-L."/>
            <person name="Wang X.-M."/>
            <person name="Qiu X.-J."/>
            <person name="Liu H."/>
            <person name="Zhou S.-S."/>
            <person name="Jia K.-H."/>
            <person name="Nie S."/>
            <person name="Bao Y.-T."/>
            <person name="Zhang R.-G."/>
            <person name="Yun Q.-Z."/>
            <person name="Chai Y.-H."/>
            <person name="Lu J.-Y."/>
            <person name="Li Y."/>
            <person name="Zhao S.-W."/>
            <person name="Mao J.-F."/>
            <person name="Jia S.-G."/>
            <person name="Mao Y.-M."/>
        </authorList>
    </citation>
    <scope>NUCLEOTIDE SEQUENCE</scope>
    <source>
        <strain evidence="1">AT0</strain>
        <tissue evidence="1">Leaf</tissue>
    </source>
</reference>
<comment type="caution">
    <text evidence="1">The sequence shown here is derived from an EMBL/GenBank/DDBJ whole genome shotgun (WGS) entry which is preliminary data.</text>
</comment>
<gene>
    <name evidence="1" type="ORF">FEM48_Zijuj04G0016100</name>
</gene>
<dbReference type="EMBL" id="JAEACU010000004">
    <property type="protein sequence ID" value="KAH7532405.1"/>
    <property type="molecule type" value="Genomic_DNA"/>
</dbReference>
<proteinExistence type="predicted"/>
<accession>A0A978VH36</accession>
<dbReference type="PANTHER" id="PTHR34278">
    <property type="entry name" value="PROTEIN THI031, PUTATIVE-RELATED"/>
    <property type="match status" value="1"/>
</dbReference>
<evidence type="ECO:0000313" key="2">
    <source>
        <dbReference type="Proteomes" id="UP000813462"/>
    </source>
</evidence>
<sequence length="292" mass="32445">MKREGRQHGMVRTHRILPSRLNPRPATRFVNEFDLPPTAGLFTKVSSKPTNHSKFTGKCCKARCNGCHMHPACKAKDKTKGTQKLRSCDVVSNHRLVTWRVVEGRQGLNFSGYSASAQTIFKLSKHNMKREGRQHGMVRTYRILPSPLNPRPGTRFVNQLDTPPTAGLFTKVSSKPTNHSKFTGKCGKAHCTGCHMHSACKAKDKTKGTQKIRSCDVISNHRLVTWRGRQGLNFSGYSASGRLDQLSTQIMINNGDDENGNRGGADAISYCNVGFVMDPAEVDEDWCLVGEM</sequence>
<dbReference type="Proteomes" id="UP000813462">
    <property type="component" value="Unassembled WGS sequence"/>
</dbReference>
<protein>
    <submittedName>
        <fullName evidence="1">Uncharacterized protein</fullName>
    </submittedName>
</protein>
<dbReference type="PANTHER" id="PTHR34278:SF1">
    <property type="entry name" value="PROTEIN THI031, PUTATIVE-RELATED"/>
    <property type="match status" value="1"/>
</dbReference>
<dbReference type="AlphaFoldDB" id="A0A978VH36"/>
<evidence type="ECO:0000313" key="1">
    <source>
        <dbReference type="EMBL" id="KAH7532405.1"/>
    </source>
</evidence>
<organism evidence="1 2">
    <name type="scientific">Ziziphus jujuba var. spinosa</name>
    <dbReference type="NCBI Taxonomy" id="714518"/>
    <lineage>
        <taxon>Eukaryota</taxon>
        <taxon>Viridiplantae</taxon>
        <taxon>Streptophyta</taxon>
        <taxon>Embryophyta</taxon>
        <taxon>Tracheophyta</taxon>
        <taxon>Spermatophyta</taxon>
        <taxon>Magnoliopsida</taxon>
        <taxon>eudicotyledons</taxon>
        <taxon>Gunneridae</taxon>
        <taxon>Pentapetalae</taxon>
        <taxon>rosids</taxon>
        <taxon>fabids</taxon>
        <taxon>Rosales</taxon>
        <taxon>Rhamnaceae</taxon>
        <taxon>Paliureae</taxon>
        <taxon>Ziziphus</taxon>
    </lineage>
</organism>
<name>A0A978VH36_ZIZJJ</name>